<keyword evidence="3" id="KW-1185">Reference proteome</keyword>
<dbReference type="OrthoDB" id="2896404at2759"/>
<feature type="transmembrane region" description="Helical" evidence="1">
    <location>
        <begin position="127"/>
        <end position="147"/>
    </location>
</feature>
<dbReference type="EMBL" id="JAACJJ010000014">
    <property type="protein sequence ID" value="KAF5327716.1"/>
    <property type="molecule type" value="Genomic_DNA"/>
</dbReference>
<proteinExistence type="predicted"/>
<evidence type="ECO:0000256" key="1">
    <source>
        <dbReference type="SAM" id="Phobius"/>
    </source>
</evidence>
<keyword evidence="1" id="KW-0472">Membrane</keyword>
<keyword evidence="1" id="KW-1133">Transmembrane helix</keyword>
<sequence length="315" mass="34301">MTTLSPWKPICRSILLNSPHQVDVRGYFGCHTYTCLKSNTGVHAPHIHPNCTTFRATLLEMRLELPRNVGIQVQSGHPDFKRSTRAFPGASPTGIVAYNLLWGAGLVLIAALMAFSLRVADIRRRAAWFLVAMSWAVSCTSYLLLVGHQSDTQALPSKGLCLLQASLIYASPSLCTLAMVAFLFRSYLLISRISSEKIAQLSFTEAVLLNAIPVAAFAGILYANIMVGLTHQNAIEPDISGLYCHLKASQPKMITGGVSLIGVAAFYIIFGFIVRSLRRRPPSLNAKNILQAQGASLDIVIRMVIVSSMSVIVVM</sequence>
<evidence type="ECO:0000313" key="3">
    <source>
        <dbReference type="Proteomes" id="UP000567179"/>
    </source>
</evidence>
<reference evidence="2 3" key="1">
    <citation type="journal article" date="2020" name="ISME J.">
        <title>Uncovering the hidden diversity of litter-decomposition mechanisms in mushroom-forming fungi.</title>
        <authorList>
            <person name="Floudas D."/>
            <person name="Bentzer J."/>
            <person name="Ahren D."/>
            <person name="Johansson T."/>
            <person name="Persson P."/>
            <person name="Tunlid A."/>
        </authorList>
    </citation>
    <scope>NUCLEOTIDE SEQUENCE [LARGE SCALE GENOMIC DNA]</scope>
    <source>
        <strain evidence="2 3">CBS 101986</strain>
    </source>
</reference>
<feature type="transmembrane region" description="Helical" evidence="1">
    <location>
        <begin position="167"/>
        <end position="190"/>
    </location>
</feature>
<dbReference type="AlphaFoldDB" id="A0A8H5F8K7"/>
<name>A0A8H5F8K7_9AGAR</name>
<keyword evidence="1" id="KW-0812">Transmembrane</keyword>
<protein>
    <submittedName>
        <fullName evidence="2">Uncharacterized protein</fullName>
    </submittedName>
</protein>
<comment type="caution">
    <text evidence="2">The sequence shown here is derived from an EMBL/GenBank/DDBJ whole genome shotgun (WGS) entry which is preliminary data.</text>
</comment>
<dbReference type="Proteomes" id="UP000567179">
    <property type="component" value="Unassembled WGS sequence"/>
</dbReference>
<accession>A0A8H5F8K7</accession>
<feature type="transmembrane region" description="Helical" evidence="1">
    <location>
        <begin position="95"/>
        <end position="115"/>
    </location>
</feature>
<organism evidence="2 3">
    <name type="scientific">Psilocybe cf. subviscida</name>
    <dbReference type="NCBI Taxonomy" id="2480587"/>
    <lineage>
        <taxon>Eukaryota</taxon>
        <taxon>Fungi</taxon>
        <taxon>Dikarya</taxon>
        <taxon>Basidiomycota</taxon>
        <taxon>Agaricomycotina</taxon>
        <taxon>Agaricomycetes</taxon>
        <taxon>Agaricomycetidae</taxon>
        <taxon>Agaricales</taxon>
        <taxon>Agaricineae</taxon>
        <taxon>Strophariaceae</taxon>
        <taxon>Psilocybe</taxon>
    </lineage>
</organism>
<gene>
    <name evidence="2" type="ORF">D9619_004679</name>
</gene>
<feature type="transmembrane region" description="Helical" evidence="1">
    <location>
        <begin position="202"/>
        <end position="223"/>
    </location>
</feature>
<feature type="transmembrane region" description="Helical" evidence="1">
    <location>
        <begin position="253"/>
        <end position="274"/>
    </location>
</feature>
<evidence type="ECO:0000313" key="2">
    <source>
        <dbReference type="EMBL" id="KAF5327716.1"/>
    </source>
</evidence>